<name>A0ABS3N9S1_9BACI</name>
<dbReference type="RefSeq" id="WP_207981934.1">
    <property type="nucleotide sequence ID" value="NZ_JAGDEL010000030.1"/>
</dbReference>
<sequence length="153" mass="17959">MSKLVDGKGVLIVDMDFKTFCNHYRDLKVNQKPIENLIEDTLPIISDLSFSNDHEVFYPEGIFTDEKLNLLFFTNSHINRVTILDDSLEVQTWAYNEVRSVKLIVPDRFYLRLEITLKDGQQISLDSEKDTNNTWSSKLKEKIKTIYELYMKS</sequence>
<dbReference type="EMBL" id="JAGDEL010000030">
    <property type="protein sequence ID" value="MBO1515040.1"/>
    <property type="molecule type" value="Genomic_DNA"/>
</dbReference>
<protein>
    <submittedName>
        <fullName evidence="1">DUF3908 family protein</fullName>
    </submittedName>
</protein>
<dbReference type="Proteomes" id="UP000663981">
    <property type="component" value="Unassembled WGS sequence"/>
</dbReference>
<dbReference type="InterPro" id="IPR025020">
    <property type="entry name" value="DUF3908"/>
</dbReference>
<comment type="caution">
    <text evidence="1">The sequence shown here is derived from an EMBL/GenBank/DDBJ whole genome shotgun (WGS) entry which is preliminary data.</text>
</comment>
<organism evidence="1 2">
    <name type="scientific">Metabacillus bambusae</name>
    <dbReference type="NCBI Taxonomy" id="2795218"/>
    <lineage>
        <taxon>Bacteria</taxon>
        <taxon>Bacillati</taxon>
        <taxon>Bacillota</taxon>
        <taxon>Bacilli</taxon>
        <taxon>Bacillales</taxon>
        <taxon>Bacillaceae</taxon>
        <taxon>Metabacillus</taxon>
    </lineage>
</organism>
<dbReference type="Pfam" id="PF13048">
    <property type="entry name" value="DUF3908"/>
    <property type="match status" value="1"/>
</dbReference>
<reference evidence="1 2" key="1">
    <citation type="submission" date="2021-03" db="EMBL/GenBank/DDBJ databases">
        <title>Whole genome sequence of Metabacillus bambusae BG109.</title>
        <authorList>
            <person name="Jeong J.W."/>
        </authorList>
    </citation>
    <scope>NUCLEOTIDE SEQUENCE [LARGE SCALE GENOMIC DNA]</scope>
    <source>
        <strain evidence="1 2">BG109</strain>
    </source>
</reference>
<gene>
    <name evidence="1" type="ORF">I7822_25785</name>
</gene>
<evidence type="ECO:0000313" key="1">
    <source>
        <dbReference type="EMBL" id="MBO1515040.1"/>
    </source>
</evidence>
<proteinExistence type="predicted"/>
<keyword evidence="2" id="KW-1185">Reference proteome</keyword>
<accession>A0ABS3N9S1</accession>
<evidence type="ECO:0000313" key="2">
    <source>
        <dbReference type="Proteomes" id="UP000663981"/>
    </source>
</evidence>